<feature type="domain" description="DUF7791" evidence="1">
    <location>
        <begin position="95"/>
        <end position="204"/>
    </location>
</feature>
<accession>A0A9P5BET6</accession>
<sequence>MGLYDTGSHKSYHDWSQKTLKGLLRQILEAKGHTLRIFVDGLDEVANDDGLDKLTEEIEEVLQSPGIKICVSSRPEASVCMEETQFEHNRAFYVRQPALGQIAFAEMPDRLEVLLKYGDRIYFNELQEICDMTRDQIEIRCGGPIQIRKLQKEEGISSGDHNDLLTQQVAFIHRTAHDFFTETEAGRSILRTAYGNRDLEVAACAAKGLLCLHRIVANRHGVSAEMIYFISQIGG</sequence>
<dbReference type="EMBL" id="LUFC02000173">
    <property type="protein sequence ID" value="KAF4500744.1"/>
    <property type="molecule type" value="Genomic_DNA"/>
</dbReference>
<dbReference type="OrthoDB" id="5086500at2759"/>
<name>A0A9P5BET6_9HYPO</name>
<keyword evidence="3" id="KW-1185">Reference proteome</keyword>
<evidence type="ECO:0000313" key="3">
    <source>
        <dbReference type="Proteomes" id="UP000737391"/>
    </source>
</evidence>
<dbReference type="Proteomes" id="UP000737391">
    <property type="component" value="Unassembled WGS sequence"/>
</dbReference>
<gene>
    <name evidence="2" type="ORF">FAGAP_3026</name>
</gene>
<proteinExistence type="predicted"/>
<reference evidence="2" key="1">
    <citation type="submission" date="2020-01" db="EMBL/GenBank/DDBJ databases">
        <title>Identification and distribution of gene clusters putatively required for synthesis of sphingolipid metabolism inhibitors in phylogenetically diverse species of the filamentous fungus Fusarium.</title>
        <authorList>
            <person name="Kim H.-S."/>
            <person name="Busman M."/>
            <person name="Brown D.W."/>
            <person name="Divon H."/>
            <person name="Uhlig S."/>
            <person name="Proctor R.H."/>
        </authorList>
    </citation>
    <scope>NUCLEOTIDE SEQUENCE</scope>
    <source>
        <strain evidence="2">NRRL 31653</strain>
    </source>
</reference>
<protein>
    <submittedName>
        <fullName evidence="2">Small s</fullName>
    </submittedName>
</protein>
<evidence type="ECO:0000313" key="2">
    <source>
        <dbReference type="EMBL" id="KAF4500744.1"/>
    </source>
</evidence>
<dbReference type="PANTHER" id="PTHR10039:SF5">
    <property type="entry name" value="NACHT DOMAIN-CONTAINING PROTEIN"/>
    <property type="match status" value="1"/>
</dbReference>
<dbReference type="PANTHER" id="PTHR10039">
    <property type="entry name" value="AMELOGENIN"/>
    <property type="match status" value="1"/>
</dbReference>
<evidence type="ECO:0000259" key="1">
    <source>
        <dbReference type="Pfam" id="PF25053"/>
    </source>
</evidence>
<comment type="caution">
    <text evidence="2">The sequence shown here is derived from an EMBL/GenBank/DDBJ whole genome shotgun (WGS) entry which is preliminary data.</text>
</comment>
<dbReference type="InterPro" id="IPR056693">
    <property type="entry name" value="DUF7791"/>
</dbReference>
<organism evidence="2 3">
    <name type="scientific">Fusarium agapanthi</name>
    <dbReference type="NCBI Taxonomy" id="1803897"/>
    <lineage>
        <taxon>Eukaryota</taxon>
        <taxon>Fungi</taxon>
        <taxon>Dikarya</taxon>
        <taxon>Ascomycota</taxon>
        <taxon>Pezizomycotina</taxon>
        <taxon>Sordariomycetes</taxon>
        <taxon>Hypocreomycetidae</taxon>
        <taxon>Hypocreales</taxon>
        <taxon>Nectriaceae</taxon>
        <taxon>Fusarium</taxon>
        <taxon>Fusarium fujikuroi species complex</taxon>
    </lineage>
</organism>
<dbReference type="Pfam" id="PF25053">
    <property type="entry name" value="DUF7791"/>
    <property type="match status" value="1"/>
</dbReference>
<dbReference type="AlphaFoldDB" id="A0A9P5BET6"/>